<evidence type="ECO:0000259" key="1">
    <source>
        <dbReference type="Pfam" id="PF13456"/>
    </source>
</evidence>
<keyword evidence="3" id="KW-1185">Reference proteome</keyword>
<evidence type="ECO:0000313" key="3">
    <source>
        <dbReference type="Proteomes" id="UP001472677"/>
    </source>
</evidence>
<dbReference type="CDD" id="cd06222">
    <property type="entry name" value="RNase_H_like"/>
    <property type="match status" value="1"/>
</dbReference>
<dbReference type="InterPro" id="IPR036397">
    <property type="entry name" value="RNaseH_sf"/>
</dbReference>
<dbReference type="Gene3D" id="3.30.420.10">
    <property type="entry name" value="Ribonuclease H-like superfamily/Ribonuclease H"/>
    <property type="match status" value="1"/>
</dbReference>
<dbReference type="InterPro" id="IPR002156">
    <property type="entry name" value="RNaseH_domain"/>
</dbReference>
<gene>
    <name evidence="2" type="ORF">V6N12_017477</name>
</gene>
<comment type="caution">
    <text evidence="2">The sequence shown here is derived from an EMBL/GenBank/DDBJ whole genome shotgun (WGS) entry which is preliminary data.</text>
</comment>
<dbReference type="Pfam" id="PF13456">
    <property type="entry name" value="RVT_3"/>
    <property type="match status" value="1"/>
</dbReference>
<feature type="domain" description="RNase H type-1" evidence="1">
    <location>
        <begin position="48"/>
        <end position="146"/>
    </location>
</feature>
<dbReference type="PANTHER" id="PTHR47723">
    <property type="entry name" value="OS05G0353850 PROTEIN"/>
    <property type="match status" value="1"/>
</dbReference>
<protein>
    <recommendedName>
        <fullName evidence="1">RNase H type-1 domain-containing protein</fullName>
    </recommendedName>
</protein>
<dbReference type="EMBL" id="JBBPBM010000053">
    <property type="protein sequence ID" value="KAK8518326.1"/>
    <property type="molecule type" value="Genomic_DNA"/>
</dbReference>
<dbReference type="PANTHER" id="PTHR47723:SF13">
    <property type="entry name" value="PUTATIVE-RELATED"/>
    <property type="match status" value="1"/>
</dbReference>
<reference evidence="2 3" key="1">
    <citation type="journal article" date="2024" name="G3 (Bethesda)">
        <title>Genome assembly of Hibiscus sabdariffa L. provides insights into metabolisms of medicinal natural products.</title>
        <authorList>
            <person name="Kim T."/>
        </authorList>
    </citation>
    <scope>NUCLEOTIDE SEQUENCE [LARGE SCALE GENOMIC DNA]</scope>
    <source>
        <strain evidence="2">TK-2024</strain>
        <tissue evidence="2">Old leaves</tissue>
    </source>
</reference>
<evidence type="ECO:0000313" key="2">
    <source>
        <dbReference type="EMBL" id="KAK8518326.1"/>
    </source>
</evidence>
<dbReference type="SUPFAM" id="SSF53098">
    <property type="entry name" value="Ribonuclease H-like"/>
    <property type="match status" value="1"/>
</dbReference>
<dbReference type="InterPro" id="IPR053151">
    <property type="entry name" value="RNase_H-like"/>
</dbReference>
<proteinExistence type="predicted"/>
<name>A0ABR2CFX8_9ROSI</name>
<sequence length="174" mass="19768">MMSILSHGKRLQHECRAIVVVVRQPGVEPVLPRDQIRWERSPVGLVSDQGRWIIGFLKGIGVCSVLDVELWGIYEGLLTAWSVGTRNLVVEVDSLEVIRVVQQSLAGFSSLSLVVYIVKLLQRLWSVKLQHVLREGNRLVDGMTKFATIDYFMCYRFLSPSNNVLQLIQLYCPD</sequence>
<dbReference type="InterPro" id="IPR044730">
    <property type="entry name" value="RNase_H-like_dom_plant"/>
</dbReference>
<organism evidence="2 3">
    <name type="scientific">Hibiscus sabdariffa</name>
    <name type="common">roselle</name>
    <dbReference type="NCBI Taxonomy" id="183260"/>
    <lineage>
        <taxon>Eukaryota</taxon>
        <taxon>Viridiplantae</taxon>
        <taxon>Streptophyta</taxon>
        <taxon>Embryophyta</taxon>
        <taxon>Tracheophyta</taxon>
        <taxon>Spermatophyta</taxon>
        <taxon>Magnoliopsida</taxon>
        <taxon>eudicotyledons</taxon>
        <taxon>Gunneridae</taxon>
        <taxon>Pentapetalae</taxon>
        <taxon>rosids</taxon>
        <taxon>malvids</taxon>
        <taxon>Malvales</taxon>
        <taxon>Malvaceae</taxon>
        <taxon>Malvoideae</taxon>
        <taxon>Hibiscus</taxon>
    </lineage>
</organism>
<dbReference type="Proteomes" id="UP001472677">
    <property type="component" value="Unassembled WGS sequence"/>
</dbReference>
<dbReference type="InterPro" id="IPR012337">
    <property type="entry name" value="RNaseH-like_sf"/>
</dbReference>
<accession>A0ABR2CFX8</accession>